<name>A0ABX7FYE8_BRECH</name>
<comment type="similarity">
    <text evidence="2 11">Belongs to the UPRTase family.</text>
</comment>
<dbReference type="InterPro" id="IPR000836">
    <property type="entry name" value="PRTase_dom"/>
</dbReference>
<keyword evidence="14" id="KW-1185">Reference proteome</keyword>
<feature type="binding site" evidence="11">
    <location>
        <begin position="131"/>
        <end position="139"/>
    </location>
    <ligand>
        <name>5-phospho-alpha-D-ribose 1-diphosphate</name>
        <dbReference type="ChEBI" id="CHEBI:58017"/>
    </ligand>
</feature>
<dbReference type="InterPro" id="IPR034332">
    <property type="entry name" value="Upp_B"/>
</dbReference>
<feature type="binding site" evidence="11">
    <location>
        <position position="79"/>
    </location>
    <ligand>
        <name>5-phospho-alpha-D-ribose 1-diphosphate</name>
        <dbReference type="ChEBI" id="CHEBI:58017"/>
    </ligand>
</feature>
<keyword evidence="8 11" id="KW-0460">Magnesium</keyword>
<evidence type="ECO:0000313" key="14">
    <source>
        <dbReference type="Proteomes" id="UP000596248"/>
    </source>
</evidence>
<dbReference type="Pfam" id="PF14681">
    <property type="entry name" value="UPRTase"/>
    <property type="match status" value="1"/>
</dbReference>
<feature type="binding site" evidence="11">
    <location>
        <position position="200"/>
    </location>
    <ligand>
        <name>5-phospho-alpha-D-ribose 1-diphosphate</name>
        <dbReference type="ChEBI" id="CHEBI:58017"/>
    </ligand>
</feature>
<dbReference type="EC" id="2.4.2.9" evidence="3 11"/>
<comment type="pathway">
    <text evidence="1 11">Pyrimidine metabolism; UMP biosynthesis via salvage pathway; UMP from uracil: step 1/1.</text>
</comment>
<feature type="domain" description="Phosphoribosyltransferase" evidence="12">
    <location>
        <begin position="6"/>
        <end position="208"/>
    </location>
</feature>
<dbReference type="InterPro" id="IPR050054">
    <property type="entry name" value="UPRTase/APRTase"/>
</dbReference>
<evidence type="ECO:0000256" key="1">
    <source>
        <dbReference type="ARBA" id="ARBA00005180"/>
    </source>
</evidence>
<feature type="binding site" evidence="11">
    <location>
        <position position="194"/>
    </location>
    <ligand>
        <name>uracil</name>
        <dbReference type="ChEBI" id="CHEBI:17568"/>
    </ligand>
</feature>
<comment type="function">
    <text evidence="11">Catalyzes the conversion of uracil and 5-phospho-alpha-D-ribose 1-diphosphate (PRPP) to UMP and diphosphate.</text>
</comment>
<dbReference type="GO" id="GO:0004845">
    <property type="term" value="F:uracil phosphoribosyltransferase activity"/>
    <property type="evidence" value="ECO:0007669"/>
    <property type="project" value="UniProtKB-EC"/>
</dbReference>
<evidence type="ECO:0000256" key="6">
    <source>
        <dbReference type="ARBA" id="ARBA00022679"/>
    </source>
</evidence>
<evidence type="ECO:0000313" key="13">
    <source>
        <dbReference type="EMBL" id="QRG70827.1"/>
    </source>
</evidence>
<comment type="activity regulation">
    <text evidence="11">Allosterically activated by GTP.</text>
</comment>
<dbReference type="Gene3D" id="3.40.50.2020">
    <property type="match status" value="1"/>
</dbReference>
<evidence type="ECO:0000256" key="5">
    <source>
        <dbReference type="ARBA" id="ARBA00022676"/>
    </source>
</evidence>
<dbReference type="Proteomes" id="UP000596248">
    <property type="component" value="Chromosome"/>
</dbReference>
<dbReference type="RefSeq" id="WP_203357789.1">
    <property type="nucleotide sequence ID" value="NZ_CP069127.1"/>
</dbReference>
<evidence type="ECO:0000259" key="12">
    <source>
        <dbReference type="Pfam" id="PF14681"/>
    </source>
</evidence>
<dbReference type="SUPFAM" id="SSF53271">
    <property type="entry name" value="PRTase-like"/>
    <property type="match status" value="1"/>
</dbReference>
<keyword evidence="6 11" id="KW-0808">Transferase</keyword>
<protein>
    <recommendedName>
        <fullName evidence="3 11">Uracil phosphoribosyltransferase</fullName>
        <ecNumber evidence="3 11">2.4.2.9</ecNumber>
    </recommendedName>
    <alternativeName>
        <fullName evidence="10 11">UMP pyrophosphorylase</fullName>
    </alternativeName>
    <alternativeName>
        <fullName evidence="11">UPRTase</fullName>
    </alternativeName>
</protein>
<evidence type="ECO:0000256" key="10">
    <source>
        <dbReference type="ARBA" id="ARBA00031082"/>
    </source>
</evidence>
<reference evidence="13 14" key="1">
    <citation type="submission" date="2021-01" db="EMBL/GenBank/DDBJ databases">
        <title>Identification of strong promoters based on the transcriptome of Brevibacillus choshinensis.</title>
        <authorList>
            <person name="Yao D."/>
            <person name="Zhang K."/>
            <person name="Wu J."/>
        </authorList>
    </citation>
    <scope>NUCLEOTIDE SEQUENCE [LARGE SCALE GENOMIC DNA]</scope>
    <source>
        <strain evidence="13 14">HPD31-SP3</strain>
    </source>
</reference>
<accession>A0ABX7FYE8</accession>
<organism evidence="13 14">
    <name type="scientific">Brevibacillus choshinensis</name>
    <dbReference type="NCBI Taxonomy" id="54911"/>
    <lineage>
        <taxon>Bacteria</taxon>
        <taxon>Bacillati</taxon>
        <taxon>Bacillota</taxon>
        <taxon>Bacilli</taxon>
        <taxon>Bacillales</taxon>
        <taxon>Paenibacillaceae</taxon>
        <taxon>Brevibacillus</taxon>
    </lineage>
</organism>
<evidence type="ECO:0000256" key="7">
    <source>
        <dbReference type="ARBA" id="ARBA00022741"/>
    </source>
</evidence>
<evidence type="ECO:0000256" key="11">
    <source>
        <dbReference type="HAMAP-Rule" id="MF_01218"/>
    </source>
</evidence>
<feature type="binding site" evidence="11">
    <location>
        <begin position="199"/>
        <end position="201"/>
    </location>
    <ligand>
        <name>uracil</name>
        <dbReference type="ChEBI" id="CHEBI:17568"/>
    </ligand>
</feature>
<keyword evidence="5 11" id="KW-0328">Glycosyltransferase</keyword>
<evidence type="ECO:0000256" key="9">
    <source>
        <dbReference type="ARBA" id="ARBA00023134"/>
    </source>
</evidence>
<comment type="catalytic activity">
    <reaction evidence="11">
        <text>UMP + diphosphate = 5-phospho-alpha-D-ribose 1-diphosphate + uracil</text>
        <dbReference type="Rhea" id="RHEA:13017"/>
        <dbReference type="ChEBI" id="CHEBI:17568"/>
        <dbReference type="ChEBI" id="CHEBI:33019"/>
        <dbReference type="ChEBI" id="CHEBI:57865"/>
        <dbReference type="ChEBI" id="CHEBI:58017"/>
        <dbReference type="EC" id="2.4.2.9"/>
    </reaction>
</comment>
<feature type="binding site" evidence="11">
    <location>
        <position position="104"/>
    </location>
    <ligand>
        <name>5-phospho-alpha-D-ribose 1-diphosphate</name>
        <dbReference type="ChEBI" id="CHEBI:58017"/>
    </ligand>
</feature>
<dbReference type="PANTHER" id="PTHR32315">
    <property type="entry name" value="ADENINE PHOSPHORIBOSYLTRANSFERASE"/>
    <property type="match status" value="1"/>
</dbReference>
<dbReference type="EMBL" id="CP069127">
    <property type="protein sequence ID" value="QRG70827.1"/>
    <property type="molecule type" value="Genomic_DNA"/>
</dbReference>
<dbReference type="HAMAP" id="MF_01218_B">
    <property type="entry name" value="Upp_B"/>
    <property type="match status" value="1"/>
</dbReference>
<sequence>MSRVYVFDHPLIQHKVTYIRDKNTGTKEFRELVDEVATLMGYEITRDMPLEETTIDTPVATCKSNVIAGKKVGLVPILRAGLGMVDGLLKLIPAAKVGHVGLYRDPETLQPIEYYVKLPSDVAERELIVIDPMLATGGSAVAAIAALKKRGAKNMKLMCLIAAPEGIKMVQDEHPDVDIFVAAIDEYLNDHGYIVPGLGDAGDRLYGTK</sequence>
<dbReference type="NCBIfam" id="TIGR01091">
    <property type="entry name" value="upp"/>
    <property type="match status" value="1"/>
</dbReference>
<dbReference type="InterPro" id="IPR005765">
    <property type="entry name" value="UPRT"/>
</dbReference>
<evidence type="ECO:0000256" key="8">
    <source>
        <dbReference type="ARBA" id="ARBA00022842"/>
    </source>
</evidence>
<dbReference type="NCBIfam" id="NF001097">
    <property type="entry name" value="PRK00129.1"/>
    <property type="match status" value="1"/>
</dbReference>
<evidence type="ECO:0000256" key="4">
    <source>
        <dbReference type="ARBA" id="ARBA00022533"/>
    </source>
</evidence>
<keyword evidence="9 11" id="KW-0342">GTP-binding</keyword>
<keyword evidence="7 11" id="KW-0547">Nucleotide-binding</keyword>
<dbReference type="PANTHER" id="PTHR32315:SF4">
    <property type="entry name" value="URACIL PHOSPHORIBOSYLTRANSFERASE, CHLOROPLASTIC"/>
    <property type="match status" value="1"/>
</dbReference>
<proteinExistence type="inferred from homology"/>
<evidence type="ECO:0000256" key="3">
    <source>
        <dbReference type="ARBA" id="ARBA00011894"/>
    </source>
</evidence>
<dbReference type="CDD" id="cd06223">
    <property type="entry name" value="PRTases_typeI"/>
    <property type="match status" value="1"/>
</dbReference>
<keyword evidence="4 11" id="KW-0021">Allosteric enzyme</keyword>
<comment type="cofactor">
    <cofactor evidence="11">
        <name>Mg(2+)</name>
        <dbReference type="ChEBI" id="CHEBI:18420"/>
    </cofactor>
    <text evidence="11">Binds 1 Mg(2+) ion per subunit. The magnesium is bound as Mg-PRPP.</text>
</comment>
<gene>
    <name evidence="11 13" type="primary">upp</name>
    <name evidence="13" type="ORF">JNE38_28825</name>
</gene>
<dbReference type="InterPro" id="IPR029057">
    <property type="entry name" value="PRTase-like"/>
</dbReference>
<evidence type="ECO:0000256" key="2">
    <source>
        <dbReference type="ARBA" id="ARBA00009516"/>
    </source>
</evidence>